<dbReference type="Proteomes" id="UP000265140">
    <property type="component" value="Chromosome 24"/>
</dbReference>
<dbReference type="SMART" id="SM00408">
    <property type="entry name" value="IGc2"/>
    <property type="match status" value="2"/>
</dbReference>
<protein>
    <recommendedName>
        <fullName evidence="3">Ig-like domain-containing protein</fullName>
    </recommendedName>
</protein>
<name>A0A6Q2XZ98_ESOLU</name>
<evidence type="ECO:0000256" key="2">
    <source>
        <dbReference type="ARBA" id="ARBA00023157"/>
    </source>
</evidence>
<keyword evidence="1" id="KW-0732">Signal</keyword>
<keyword evidence="2" id="KW-1015">Disulfide bond</keyword>
<dbReference type="InterPro" id="IPR003599">
    <property type="entry name" value="Ig_sub"/>
</dbReference>
<dbReference type="InterPro" id="IPR003598">
    <property type="entry name" value="Ig_sub2"/>
</dbReference>
<keyword evidence="5" id="KW-1185">Reference proteome</keyword>
<accession>A0A6Q2XZ98</accession>
<dbReference type="Gene3D" id="2.60.40.10">
    <property type="entry name" value="Immunoglobulins"/>
    <property type="match status" value="2"/>
</dbReference>
<organism evidence="4 5">
    <name type="scientific">Esox lucius</name>
    <name type="common">Northern pike</name>
    <dbReference type="NCBI Taxonomy" id="8010"/>
    <lineage>
        <taxon>Eukaryota</taxon>
        <taxon>Metazoa</taxon>
        <taxon>Chordata</taxon>
        <taxon>Craniata</taxon>
        <taxon>Vertebrata</taxon>
        <taxon>Euteleostomi</taxon>
        <taxon>Actinopterygii</taxon>
        <taxon>Neopterygii</taxon>
        <taxon>Teleostei</taxon>
        <taxon>Protacanthopterygii</taxon>
        <taxon>Esociformes</taxon>
        <taxon>Esocidae</taxon>
        <taxon>Esox</taxon>
    </lineage>
</organism>
<dbReference type="Bgee" id="ENSELUG00000029550">
    <property type="expression patterns" value="Expressed in spleen and 14 other cell types or tissues"/>
</dbReference>
<feature type="domain" description="Ig-like" evidence="3">
    <location>
        <begin position="25"/>
        <end position="111"/>
    </location>
</feature>
<dbReference type="GO" id="GO:0007166">
    <property type="term" value="P:cell surface receptor signaling pathway"/>
    <property type="evidence" value="ECO:0007669"/>
    <property type="project" value="TreeGrafter"/>
</dbReference>
<dbReference type="SUPFAM" id="SSF48726">
    <property type="entry name" value="Immunoglobulin"/>
    <property type="match status" value="2"/>
</dbReference>
<dbReference type="CDD" id="cd00096">
    <property type="entry name" value="Ig"/>
    <property type="match status" value="1"/>
</dbReference>
<dbReference type="InterPro" id="IPR050488">
    <property type="entry name" value="Ig_Fc_receptor"/>
</dbReference>
<dbReference type="InterPro" id="IPR007110">
    <property type="entry name" value="Ig-like_dom"/>
</dbReference>
<evidence type="ECO:0000313" key="4">
    <source>
        <dbReference type="Ensembl" id="ENSELUP00000058436.2"/>
    </source>
</evidence>
<dbReference type="InterPro" id="IPR013783">
    <property type="entry name" value="Ig-like_fold"/>
</dbReference>
<evidence type="ECO:0000256" key="1">
    <source>
        <dbReference type="ARBA" id="ARBA00022729"/>
    </source>
</evidence>
<dbReference type="PROSITE" id="PS50835">
    <property type="entry name" value="IG_LIKE"/>
    <property type="match status" value="2"/>
</dbReference>
<evidence type="ECO:0000259" key="3">
    <source>
        <dbReference type="PROSITE" id="PS50835"/>
    </source>
</evidence>
<dbReference type="Ensembl" id="ENSELUT00000063059.2">
    <property type="protein sequence ID" value="ENSELUP00000058436.2"/>
    <property type="gene ID" value="ENSELUG00000028420.2"/>
</dbReference>
<evidence type="ECO:0000313" key="5">
    <source>
        <dbReference type="Proteomes" id="UP000265140"/>
    </source>
</evidence>
<dbReference type="Pfam" id="PF13895">
    <property type="entry name" value="Ig_2"/>
    <property type="match status" value="1"/>
</dbReference>
<reference evidence="4" key="4">
    <citation type="submission" date="2025-09" db="UniProtKB">
        <authorList>
            <consortium name="Ensembl"/>
        </authorList>
    </citation>
    <scope>IDENTIFICATION</scope>
</reference>
<dbReference type="GO" id="GO:0004888">
    <property type="term" value="F:transmembrane signaling receptor activity"/>
    <property type="evidence" value="ECO:0007669"/>
    <property type="project" value="TreeGrafter"/>
</dbReference>
<dbReference type="AlphaFoldDB" id="A0A6Q2XZ98"/>
<dbReference type="GO" id="GO:0006955">
    <property type="term" value="P:immune response"/>
    <property type="evidence" value="ECO:0007669"/>
    <property type="project" value="TreeGrafter"/>
</dbReference>
<dbReference type="Pfam" id="PF13927">
    <property type="entry name" value="Ig_3"/>
    <property type="match status" value="1"/>
</dbReference>
<dbReference type="PANTHER" id="PTHR11481:SF112">
    <property type="entry name" value="FC RECEPTOR-LIKE PROTEIN 4-RELATED"/>
    <property type="match status" value="1"/>
</dbReference>
<dbReference type="InterPro" id="IPR036179">
    <property type="entry name" value="Ig-like_dom_sf"/>
</dbReference>
<feature type="domain" description="Ig-like" evidence="3">
    <location>
        <begin position="116"/>
        <end position="206"/>
    </location>
</feature>
<sequence length="218" mass="24465">DFFGKERKRCRGVLFFSGAVYGNLPTASVSVSPHGLLYSGEIVTLQCDISVYTDWTYRWYQNNQPLPTQTNKTVRYIIPIIKTGQTGLYRCDGMRTERPQRSQPSNDLSISVTALPKATLLVKPNPVYPGETVTLTCSVGSYSDWRYKWYKDSKDTVVSQSDRHTVTGDTLTISRAAESDQGLYWCQGERDSRPKSTSISQPVSITVNDELLLCVVLT</sequence>
<reference evidence="4" key="2">
    <citation type="submission" date="2020-02" db="EMBL/GenBank/DDBJ databases">
        <title>Esox lucius (northern pike) genome, fEsoLuc1, primary haplotype.</title>
        <authorList>
            <person name="Myers G."/>
            <person name="Karagic N."/>
            <person name="Meyer A."/>
            <person name="Pippel M."/>
            <person name="Reichard M."/>
            <person name="Winkler S."/>
            <person name="Tracey A."/>
            <person name="Sims Y."/>
            <person name="Howe K."/>
            <person name="Rhie A."/>
            <person name="Formenti G."/>
            <person name="Durbin R."/>
            <person name="Fedrigo O."/>
            <person name="Jarvis E.D."/>
        </authorList>
    </citation>
    <scope>NUCLEOTIDE SEQUENCE [LARGE SCALE GENOMIC DNA]</scope>
</reference>
<reference evidence="5" key="1">
    <citation type="journal article" date="2014" name="PLoS ONE">
        <title>The genome and linkage map of the northern pike (Esox lucius): conserved synteny revealed between the salmonid sister group and the Neoteleostei.</title>
        <authorList>
            <person name="Rondeau E.B."/>
            <person name="Minkley D.R."/>
            <person name="Leong J.S."/>
            <person name="Messmer A.M."/>
            <person name="Jantzen J.R."/>
            <person name="von Schalburg K.R."/>
            <person name="Lemon C."/>
            <person name="Bird N.H."/>
            <person name="Koop B.F."/>
        </authorList>
    </citation>
    <scope>NUCLEOTIDE SEQUENCE</scope>
</reference>
<dbReference type="GO" id="GO:0009897">
    <property type="term" value="C:external side of plasma membrane"/>
    <property type="evidence" value="ECO:0007669"/>
    <property type="project" value="TreeGrafter"/>
</dbReference>
<proteinExistence type="predicted"/>
<dbReference type="PANTHER" id="PTHR11481">
    <property type="entry name" value="IMMUNOGLOBULIN FC RECEPTOR"/>
    <property type="match status" value="1"/>
</dbReference>
<dbReference type="SMART" id="SM00409">
    <property type="entry name" value="IG"/>
    <property type="match status" value="2"/>
</dbReference>
<reference evidence="4" key="3">
    <citation type="submission" date="2025-08" db="UniProtKB">
        <authorList>
            <consortium name="Ensembl"/>
        </authorList>
    </citation>
    <scope>IDENTIFICATION</scope>
</reference>
<dbReference type="GeneTree" id="ENSGT00940000162700"/>